<dbReference type="EMBL" id="WKJJ01000002">
    <property type="protein sequence ID" value="MRV70683.1"/>
    <property type="molecule type" value="Genomic_DNA"/>
</dbReference>
<accession>A0A7X2LRC7</accession>
<proteinExistence type="predicted"/>
<name>A0A7X2LRC7_9BURK</name>
<keyword evidence="2" id="KW-1185">Reference proteome</keyword>
<sequence>MDIYENIFIGNFLYSLGICVGKRNNSEHLPISVNLLQQTPLDRSIGDVLLRGARTLRIIEFKRIENDDNKEFAKLEHLSRTLSVAEHQDLIPLSRQVHWFIGSLSKEKALNVRIVPYLDFRNTHQPEINIHSFINSMITEAHSESDYSTLYDRYLNVVALAQGSIKGSSGGIVVSVDSNGNISYVVVEDLRDLGLTLNKLHDVYLQRQIQLEHQLTAQSHDRSYDQGLSYDGP</sequence>
<reference evidence="1 2" key="1">
    <citation type="submission" date="2019-11" db="EMBL/GenBank/DDBJ databases">
        <title>Novel species isolated from a subtropical stream in China.</title>
        <authorList>
            <person name="Lu H."/>
        </authorList>
    </citation>
    <scope>NUCLEOTIDE SEQUENCE [LARGE SCALE GENOMIC DNA]</scope>
    <source>
        <strain evidence="1 2">FT92W</strain>
    </source>
</reference>
<comment type="caution">
    <text evidence="1">The sequence shown here is derived from an EMBL/GenBank/DDBJ whole genome shotgun (WGS) entry which is preliminary data.</text>
</comment>
<evidence type="ECO:0000313" key="1">
    <source>
        <dbReference type="EMBL" id="MRV70683.1"/>
    </source>
</evidence>
<protein>
    <submittedName>
        <fullName evidence="1">Uncharacterized protein</fullName>
    </submittedName>
</protein>
<evidence type="ECO:0000313" key="2">
    <source>
        <dbReference type="Proteomes" id="UP000446768"/>
    </source>
</evidence>
<dbReference type="Proteomes" id="UP000446768">
    <property type="component" value="Unassembled WGS sequence"/>
</dbReference>
<organism evidence="1 2">
    <name type="scientific">Pseudoduganella rivuli</name>
    <dbReference type="NCBI Taxonomy" id="2666085"/>
    <lineage>
        <taxon>Bacteria</taxon>
        <taxon>Pseudomonadati</taxon>
        <taxon>Pseudomonadota</taxon>
        <taxon>Betaproteobacteria</taxon>
        <taxon>Burkholderiales</taxon>
        <taxon>Oxalobacteraceae</taxon>
        <taxon>Telluria group</taxon>
        <taxon>Pseudoduganella</taxon>
    </lineage>
</organism>
<dbReference type="RefSeq" id="WP_154371180.1">
    <property type="nucleotide sequence ID" value="NZ_WKJJ01000002.1"/>
</dbReference>
<gene>
    <name evidence="1" type="ORF">GJ700_02985</name>
</gene>
<dbReference type="AlphaFoldDB" id="A0A7X2LRC7"/>